<comment type="caution">
    <text evidence="4">The sequence shown here is derived from an EMBL/GenBank/DDBJ whole genome shotgun (WGS) entry which is preliminary data.</text>
</comment>
<feature type="domain" description="BD-FAE-like" evidence="3">
    <location>
        <begin position="119"/>
        <end position="215"/>
    </location>
</feature>
<evidence type="ECO:0000313" key="4">
    <source>
        <dbReference type="EMBL" id="PDX82636.1"/>
    </source>
</evidence>
<dbReference type="InterPro" id="IPR050300">
    <property type="entry name" value="GDXG_lipolytic_enzyme"/>
</dbReference>
<sequence length="352" mass="39267">MAALALLAVLALPAFAEGEKGEANITPQTTMKELRENPSIKGSGLYTYVYVWERDCGFLQNSKDNDTLQQVIGKQSVNSCVAGMNLIIETYNAGTQITYKLFTPEEIAQDKSRDHVELYYFPAEQPNAKYAVVLSGNALFYSGEMRGGVSTAWELHQRGYAVFALRYRIGKEAKDNAPLEDLGRAIQFITANAETFGVRTEDYALLGYSSGGQITGVFCGKELGYRNYNVPKPGVLLLVYPINNFYEAKPIYHLLLDTHGDGRRYYDKNISDCIDADYPPTYFWYARNDVMLMAFNYWQQGPALQQALAANGVPYQEHVYRCAQHGVGIGEGTDAEGWIKEAAAFWEAHTAP</sequence>
<feature type="signal peptide" evidence="2">
    <location>
        <begin position="1"/>
        <end position="16"/>
    </location>
</feature>
<dbReference type="Gene3D" id="3.40.50.1820">
    <property type="entry name" value="alpha/beta hydrolase"/>
    <property type="match status" value="1"/>
</dbReference>
<dbReference type="PANTHER" id="PTHR48081:SF6">
    <property type="entry name" value="PEPTIDASE S9 PROLYL OLIGOPEPTIDASE CATALYTIC DOMAIN-CONTAINING PROTEIN"/>
    <property type="match status" value="1"/>
</dbReference>
<evidence type="ECO:0000256" key="1">
    <source>
        <dbReference type="ARBA" id="ARBA00022801"/>
    </source>
</evidence>
<accession>A0A2A7AU24</accession>
<dbReference type="GO" id="GO:0016787">
    <property type="term" value="F:hydrolase activity"/>
    <property type="evidence" value="ECO:0007669"/>
    <property type="project" value="UniProtKB-KW"/>
</dbReference>
<feature type="chain" id="PRO_5039145855" description="BD-FAE-like domain-containing protein" evidence="2">
    <location>
        <begin position="17"/>
        <end position="352"/>
    </location>
</feature>
<dbReference type="InterPro" id="IPR029058">
    <property type="entry name" value="AB_hydrolase_fold"/>
</dbReference>
<dbReference type="Proteomes" id="UP000220005">
    <property type="component" value="Unassembled WGS sequence"/>
</dbReference>
<dbReference type="AlphaFoldDB" id="A0A2A7AU24"/>
<dbReference type="EMBL" id="NMTY01000004">
    <property type="protein sequence ID" value="PDX82636.1"/>
    <property type="molecule type" value="Genomic_DNA"/>
</dbReference>
<keyword evidence="2" id="KW-0732">Signal</keyword>
<dbReference type="InterPro" id="IPR049492">
    <property type="entry name" value="BD-FAE-like_dom"/>
</dbReference>
<name>A0A2A7AU24_9FIRM</name>
<evidence type="ECO:0000259" key="3">
    <source>
        <dbReference type="Pfam" id="PF20434"/>
    </source>
</evidence>
<organism evidence="4 5">
    <name type="scientific">Faecalibacterium prausnitzii</name>
    <dbReference type="NCBI Taxonomy" id="853"/>
    <lineage>
        <taxon>Bacteria</taxon>
        <taxon>Bacillati</taxon>
        <taxon>Bacillota</taxon>
        <taxon>Clostridia</taxon>
        <taxon>Eubacteriales</taxon>
        <taxon>Oscillospiraceae</taxon>
        <taxon>Faecalibacterium</taxon>
    </lineage>
</organism>
<reference evidence="4 5" key="1">
    <citation type="journal article" date="2017" name="Front. Microbiol.">
        <title>New Insights into the Diversity of the Genus Faecalibacterium.</title>
        <authorList>
            <person name="Benevides L."/>
            <person name="Burman S."/>
            <person name="Martin R."/>
            <person name="Robert V."/>
            <person name="Thomas M."/>
            <person name="Miquel S."/>
            <person name="Chain F."/>
            <person name="Sokol H."/>
            <person name="Bermudez-Humaran L.G."/>
            <person name="Morrison M."/>
            <person name="Langella P."/>
            <person name="Azevedo V.A."/>
            <person name="Chatel J.M."/>
            <person name="Soares S."/>
        </authorList>
    </citation>
    <scope>NUCLEOTIDE SEQUENCE [LARGE SCALE GENOMIC DNA]</scope>
    <source>
        <strain evidence="4 5">CNCM I 4575</strain>
    </source>
</reference>
<evidence type="ECO:0000313" key="5">
    <source>
        <dbReference type="Proteomes" id="UP000220005"/>
    </source>
</evidence>
<evidence type="ECO:0000256" key="2">
    <source>
        <dbReference type="SAM" id="SignalP"/>
    </source>
</evidence>
<dbReference type="Pfam" id="PF20434">
    <property type="entry name" value="BD-FAE"/>
    <property type="match status" value="1"/>
</dbReference>
<dbReference type="PANTHER" id="PTHR48081">
    <property type="entry name" value="AB HYDROLASE SUPERFAMILY PROTEIN C4A8.06C"/>
    <property type="match status" value="1"/>
</dbReference>
<protein>
    <recommendedName>
        <fullName evidence="3">BD-FAE-like domain-containing protein</fullName>
    </recommendedName>
</protein>
<keyword evidence="1" id="KW-0378">Hydrolase</keyword>
<gene>
    <name evidence="4" type="ORF">CGS58_03445</name>
</gene>
<dbReference type="SUPFAM" id="SSF53474">
    <property type="entry name" value="alpha/beta-Hydrolases"/>
    <property type="match status" value="1"/>
</dbReference>
<proteinExistence type="predicted"/>